<organism evidence="4 5">
    <name type="scientific">Defluviitalea raffinosedens</name>
    <dbReference type="NCBI Taxonomy" id="1450156"/>
    <lineage>
        <taxon>Bacteria</taxon>
        <taxon>Bacillati</taxon>
        <taxon>Bacillota</taxon>
        <taxon>Clostridia</taxon>
        <taxon>Lachnospirales</taxon>
        <taxon>Defluviitaleaceae</taxon>
        <taxon>Defluviitalea</taxon>
    </lineage>
</organism>
<accession>A0A7C8LE27</accession>
<keyword evidence="4" id="KW-0032">Aminotransferase</keyword>
<dbReference type="Pfam" id="PF00155">
    <property type="entry name" value="Aminotran_1_2"/>
    <property type="match status" value="1"/>
</dbReference>
<comment type="cofactor">
    <cofactor evidence="1">
        <name>pyridoxal 5'-phosphate</name>
        <dbReference type="ChEBI" id="CHEBI:597326"/>
    </cofactor>
</comment>
<proteinExistence type="predicted"/>
<keyword evidence="2" id="KW-0663">Pyridoxal phosphate</keyword>
<name>A0A7C8LE27_9FIRM</name>
<dbReference type="Proteomes" id="UP000483018">
    <property type="component" value="Unassembled WGS sequence"/>
</dbReference>
<dbReference type="GO" id="GO:0008483">
    <property type="term" value="F:transaminase activity"/>
    <property type="evidence" value="ECO:0007669"/>
    <property type="project" value="UniProtKB-KW"/>
</dbReference>
<protein>
    <submittedName>
        <fullName evidence="4">Aminotransferase class I/II-fold pyridoxal phosphate-dependent enzyme</fullName>
    </submittedName>
</protein>
<evidence type="ECO:0000256" key="1">
    <source>
        <dbReference type="ARBA" id="ARBA00001933"/>
    </source>
</evidence>
<dbReference type="Gene3D" id="3.90.1150.10">
    <property type="entry name" value="Aspartate Aminotransferase, domain 1"/>
    <property type="match status" value="1"/>
</dbReference>
<dbReference type="SUPFAM" id="SSF53383">
    <property type="entry name" value="PLP-dependent transferases"/>
    <property type="match status" value="1"/>
</dbReference>
<keyword evidence="4" id="KW-0808">Transferase</keyword>
<dbReference type="CDD" id="cd00609">
    <property type="entry name" value="AAT_like"/>
    <property type="match status" value="1"/>
</dbReference>
<gene>
    <name evidence="4" type="ORF">GND95_09475</name>
</gene>
<evidence type="ECO:0000256" key="2">
    <source>
        <dbReference type="ARBA" id="ARBA00022898"/>
    </source>
</evidence>
<sequence length="366" mass="42063">MEKSKHYQHGGDLESIEEHYGISRNQLMDFSSNVNPLGISPKAKKELAQNLDLISTYPDRKYTQLRQKIAKYTGADFESILVGNGSTELISLFITLIHPKKSLIIGPTYSEYEREIFLNGGQAEYYPLKETLNFQLDIENLKTHLSDEINLLVICNPNNPTGSYISQKDLGIILDYCASKNIYVMIDETYIEFVENMDEITAVPLSKSYDNMMILRGISKFFSAPGLRFGYGICGNPELIRRMNEIKNPWTINILASFGAGIMLEDSEYISATKKLIHSERTKIYNTLKDWKNIKVYKPCANFVLFKLLRNDITSSMIFEKLIEKHMIIRDASSFPFLDSSYMRFCFLLPEQNQKLLDALEEIIEK</sequence>
<evidence type="ECO:0000313" key="5">
    <source>
        <dbReference type="Proteomes" id="UP000483018"/>
    </source>
</evidence>
<dbReference type="RefSeq" id="WP_158740750.1">
    <property type="nucleotide sequence ID" value="NZ_WSLF01000008.1"/>
</dbReference>
<dbReference type="InterPro" id="IPR015421">
    <property type="entry name" value="PyrdxlP-dep_Trfase_major"/>
</dbReference>
<evidence type="ECO:0000313" key="4">
    <source>
        <dbReference type="EMBL" id="KAE9633457.1"/>
    </source>
</evidence>
<evidence type="ECO:0000259" key="3">
    <source>
        <dbReference type="Pfam" id="PF00155"/>
    </source>
</evidence>
<dbReference type="PANTHER" id="PTHR42885:SF1">
    <property type="entry name" value="THREONINE-PHOSPHATE DECARBOXYLASE"/>
    <property type="match status" value="1"/>
</dbReference>
<dbReference type="AlphaFoldDB" id="A0A7C8LE27"/>
<dbReference type="Gene3D" id="3.40.640.10">
    <property type="entry name" value="Type I PLP-dependent aspartate aminotransferase-like (Major domain)"/>
    <property type="match status" value="1"/>
</dbReference>
<dbReference type="EMBL" id="WSLF01000008">
    <property type="protein sequence ID" value="KAE9633457.1"/>
    <property type="molecule type" value="Genomic_DNA"/>
</dbReference>
<dbReference type="OrthoDB" id="9813612at2"/>
<reference evidence="4 5" key="1">
    <citation type="submission" date="2019-12" db="EMBL/GenBank/DDBJ databases">
        <title>Defluviitalea raffinosedens, isolated from a biogas fermenter, genome sequencing and characterization.</title>
        <authorList>
            <person name="Rettenmaier R."/>
            <person name="Schneider M."/>
            <person name="Neuhaus K."/>
            <person name="Liebl W."/>
            <person name="Zverlov V."/>
        </authorList>
    </citation>
    <scope>NUCLEOTIDE SEQUENCE [LARGE SCALE GENOMIC DNA]</scope>
    <source>
        <strain evidence="4 5">249c-K6</strain>
    </source>
</reference>
<keyword evidence="5" id="KW-1185">Reference proteome</keyword>
<comment type="caution">
    <text evidence="4">The sequence shown here is derived from an EMBL/GenBank/DDBJ whole genome shotgun (WGS) entry which is preliminary data.</text>
</comment>
<dbReference type="PANTHER" id="PTHR42885">
    <property type="entry name" value="HISTIDINOL-PHOSPHATE AMINOTRANSFERASE-RELATED"/>
    <property type="match status" value="1"/>
</dbReference>
<dbReference type="GO" id="GO:0030170">
    <property type="term" value="F:pyridoxal phosphate binding"/>
    <property type="evidence" value="ECO:0007669"/>
    <property type="project" value="InterPro"/>
</dbReference>
<dbReference type="InterPro" id="IPR015424">
    <property type="entry name" value="PyrdxlP-dep_Trfase"/>
</dbReference>
<feature type="domain" description="Aminotransferase class I/classII large" evidence="3">
    <location>
        <begin position="26"/>
        <end position="360"/>
    </location>
</feature>
<dbReference type="InterPro" id="IPR015422">
    <property type="entry name" value="PyrdxlP-dep_Trfase_small"/>
</dbReference>
<dbReference type="InterPro" id="IPR004839">
    <property type="entry name" value="Aminotransferase_I/II_large"/>
</dbReference>